<feature type="domain" description="EamA" evidence="8">
    <location>
        <begin position="163"/>
        <end position="296"/>
    </location>
</feature>
<evidence type="ECO:0000256" key="7">
    <source>
        <dbReference type="SAM" id="Phobius"/>
    </source>
</evidence>
<feature type="transmembrane region" description="Helical" evidence="7">
    <location>
        <begin position="109"/>
        <end position="128"/>
    </location>
</feature>
<feature type="transmembrane region" description="Helical" evidence="7">
    <location>
        <begin position="192"/>
        <end position="212"/>
    </location>
</feature>
<dbReference type="EMBL" id="JAIPME010000002">
    <property type="protein sequence ID" value="MBZ2386166.1"/>
    <property type="molecule type" value="Genomic_DNA"/>
</dbReference>
<feature type="transmembrane region" description="Helical" evidence="7">
    <location>
        <begin position="40"/>
        <end position="65"/>
    </location>
</feature>
<dbReference type="PANTHER" id="PTHR32322:SF18">
    <property type="entry name" value="S-ADENOSYLMETHIONINE_S-ADENOSYLHOMOCYSTEINE TRANSPORTER"/>
    <property type="match status" value="1"/>
</dbReference>
<dbReference type="Pfam" id="PF00892">
    <property type="entry name" value="EamA"/>
    <property type="match status" value="2"/>
</dbReference>
<keyword evidence="5 7" id="KW-1133">Transmembrane helix</keyword>
<dbReference type="PANTHER" id="PTHR32322">
    <property type="entry name" value="INNER MEMBRANE TRANSPORTER"/>
    <property type="match status" value="1"/>
</dbReference>
<evidence type="ECO:0000259" key="8">
    <source>
        <dbReference type="Pfam" id="PF00892"/>
    </source>
</evidence>
<evidence type="ECO:0000313" key="10">
    <source>
        <dbReference type="Proteomes" id="UP000734271"/>
    </source>
</evidence>
<evidence type="ECO:0000256" key="4">
    <source>
        <dbReference type="ARBA" id="ARBA00022692"/>
    </source>
</evidence>
<feature type="domain" description="EamA" evidence="8">
    <location>
        <begin position="7"/>
        <end position="150"/>
    </location>
</feature>
<feature type="transmembrane region" description="Helical" evidence="7">
    <location>
        <begin position="279"/>
        <end position="297"/>
    </location>
</feature>
<dbReference type="Proteomes" id="UP000734271">
    <property type="component" value="Unassembled WGS sequence"/>
</dbReference>
<dbReference type="SUPFAM" id="SSF103481">
    <property type="entry name" value="Multidrug resistance efflux transporter EmrE"/>
    <property type="match status" value="2"/>
</dbReference>
<keyword evidence="10" id="KW-1185">Reference proteome</keyword>
<accession>A0ABS7SXE4</accession>
<evidence type="ECO:0000256" key="6">
    <source>
        <dbReference type="ARBA" id="ARBA00023136"/>
    </source>
</evidence>
<keyword evidence="4 7" id="KW-0812">Transmembrane</keyword>
<evidence type="ECO:0000256" key="3">
    <source>
        <dbReference type="ARBA" id="ARBA00022475"/>
    </source>
</evidence>
<dbReference type="Gene3D" id="1.10.3730.20">
    <property type="match status" value="1"/>
</dbReference>
<feature type="transmembrane region" description="Helical" evidence="7">
    <location>
        <begin position="77"/>
        <end position="97"/>
    </location>
</feature>
<proteinExistence type="inferred from homology"/>
<keyword evidence="3" id="KW-1003">Cell membrane</keyword>
<gene>
    <name evidence="9" type="ORF">K8P03_02475</name>
</gene>
<feature type="transmembrane region" description="Helical" evidence="7">
    <location>
        <begin position="167"/>
        <end position="185"/>
    </location>
</feature>
<feature type="transmembrane region" description="Helical" evidence="7">
    <location>
        <begin position="256"/>
        <end position="273"/>
    </location>
</feature>
<evidence type="ECO:0000256" key="2">
    <source>
        <dbReference type="ARBA" id="ARBA00007362"/>
    </source>
</evidence>
<evidence type="ECO:0000256" key="1">
    <source>
        <dbReference type="ARBA" id="ARBA00004651"/>
    </source>
</evidence>
<dbReference type="InterPro" id="IPR000620">
    <property type="entry name" value="EamA_dom"/>
</dbReference>
<organism evidence="9 10">
    <name type="scientific">Anaerococcus murdochii</name>
    <dbReference type="NCBI Taxonomy" id="411577"/>
    <lineage>
        <taxon>Bacteria</taxon>
        <taxon>Bacillati</taxon>
        <taxon>Bacillota</taxon>
        <taxon>Tissierellia</taxon>
        <taxon>Tissierellales</taxon>
        <taxon>Peptoniphilaceae</taxon>
        <taxon>Anaerococcus</taxon>
    </lineage>
</organism>
<dbReference type="InterPro" id="IPR050638">
    <property type="entry name" value="AA-Vitamin_Transporters"/>
</dbReference>
<feature type="transmembrane region" description="Helical" evidence="7">
    <location>
        <begin position="224"/>
        <end position="244"/>
    </location>
</feature>
<comment type="similarity">
    <text evidence="2">Belongs to the EamA transporter family.</text>
</comment>
<dbReference type="RefSeq" id="WP_223418061.1">
    <property type="nucleotide sequence ID" value="NZ_JAIPME010000002.1"/>
</dbReference>
<keyword evidence="6 7" id="KW-0472">Membrane</keyword>
<protein>
    <submittedName>
        <fullName evidence="9">DMT family transporter</fullName>
    </submittedName>
</protein>
<evidence type="ECO:0000313" key="9">
    <source>
        <dbReference type="EMBL" id="MBZ2386166.1"/>
    </source>
</evidence>
<feature type="transmembrane region" description="Helical" evidence="7">
    <location>
        <begin position="135"/>
        <end position="155"/>
    </location>
</feature>
<reference evidence="9 10" key="1">
    <citation type="submission" date="2021-08" db="EMBL/GenBank/DDBJ databases">
        <title>FDA dAtabase for Regulatory Grade micrObial Sequences (FDA-ARGOS): Supporting development and validation of Infectious Disease Dx tests.</title>
        <authorList>
            <person name="Sproer C."/>
            <person name="Gronow S."/>
            <person name="Severitt S."/>
            <person name="Schroder I."/>
            <person name="Tallon L."/>
            <person name="Sadzewicz L."/>
            <person name="Zhao X."/>
            <person name="Boylan J."/>
            <person name="Ott S."/>
            <person name="Bowen H."/>
            <person name="Vavikolanu K."/>
            <person name="Hazen T."/>
            <person name="Aluvathingal J."/>
            <person name="Nadendla S."/>
            <person name="Lowell S."/>
            <person name="Myers T."/>
            <person name="Yan Y."/>
            <person name="Sichtig H."/>
        </authorList>
    </citation>
    <scope>NUCLEOTIDE SEQUENCE [LARGE SCALE GENOMIC DNA]</scope>
    <source>
        <strain evidence="9 10">FDAARGOS_1460</strain>
    </source>
</reference>
<comment type="subcellular location">
    <subcellularLocation>
        <location evidence="1">Cell membrane</location>
        <topology evidence="1">Multi-pass membrane protein</topology>
    </subcellularLocation>
</comment>
<evidence type="ECO:0000256" key="5">
    <source>
        <dbReference type="ARBA" id="ARBA00022989"/>
    </source>
</evidence>
<name>A0ABS7SXE4_9FIRM</name>
<sequence>MLKDKRKAIIFTIIAMFLWGSATPTIKITYEELAVPVNDTGLKIFVAGIRFLMAGIITLLFAKIFNKEDIENAKLDWKFILLLGILQTCIHYIFFYIGLSNTLGVKSAIIEASNSFIVVLISLILIPGDKVSKRLILSLVLGTVGIIITNIGGGLSDTNFKLTGEGFIIMATTVNALCSVLVRKYGQNQNSYLLTGFQFIIGSIVLILIGITTKHGSLTFTNKGLILLVYSSILSAAAFTIWTMVLRYHSASEFGIYRLFIPIFASILSVIFLKEQFTVYRIIGMILVLSSSIVLNINKIFRKNIII</sequence>
<comment type="caution">
    <text evidence="9">The sequence shown here is derived from an EMBL/GenBank/DDBJ whole genome shotgun (WGS) entry which is preliminary data.</text>
</comment>
<dbReference type="InterPro" id="IPR037185">
    <property type="entry name" value="EmrE-like"/>
</dbReference>